<proteinExistence type="predicted"/>
<gene>
    <name evidence="2" type="ORF">MAR_023231</name>
</gene>
<evidence type="ECO:0000313" key="3">
    <source>
        <dbReference type="Proteomes" id="UP001164746"/>
    </source>
</evidence>
<dbReference type="EMBL" id="CP111014">
    <property type="protein sequence ID" value="WAQ98858.1"/>
    <property type="molecule type" value="Genomic_DNA"/>
</dbReference>
<accession>A0ABY7DPQ9</accession>
<feature type="coiled-coil region" evidence="1">
    <location>
        <begin position="154"/>
        <end position="216"/>
    </location>
</feature>
<sequence>MGLKSSQTGWEMGLKTDQSLLLQWEMGLKYNPSLLLQWEMGLSGRWASVGDGPQWKMGPTSNPPFLLQWGMDLSQINQALLLPTILERLSTQIQVQQIDASMQPSMHSSQEAERIISELSQVRQDANVTLGSFQQKVSELGVYVGDYTRNHEELQRLRVTVPEQERKIQELEQTRDRLVDKCVKQQTDLNTFRKACEDRQKSLKEKVEEIDNYKAELQCFTKGVTLLSDLKTLPGSKLHIAIADLKRFYEQEYRRQPVVLAHTKMILQQKIQQVVADESFLELGENIANALNAYLATVEESSSLHADVKRQAIEIQRLKKQLQHLKDASILQPEE</sequence>
<organism evidence="2 3">
    <name type="scientific">Mya arenaria</name>
    <name type="common">Soft-shell clam</name>
    <dbReference type="NCBI Taxonomy" id="6604"/>
    <lineage>
        <taxon>Eukaryota</taxon>
        <taxon>Metazoa</taxon>
        <taxon>Spiralia</taxon>
        <taxon>Lophotrochozoa</taxon>
        <taxon>Mollusca</taxon>
        <taxon>Bivalvia</taxon>
        <taxon>Autobranchia</taxon>
        <taxon>Heteroconchia</taxon>
        <taxon>Euheterodonta</taxon>
        <taxon>Imparidentia</taxon>
        <taxon>Neoheterodontei</taxon>
        <taxon>Myida</taxon>
        <taxon>Myoidea</taxon>
        <taxon>Myidae</taxon>
        <taxon>Mya</taxon>
    </lineage>
</organism>
<keyword evidence="1" id="KW-0175">Coiled coil</keyword>
<evidence type="ECO:0000256" key="1">
    <source>
        <dbReference type="SAM" id="Coils"/>
    </source>
</evidence>
<keyword evidence="3" id="KW-1185">Reference proteome</keyword>
<evidence type="ECO:0000313" key="2">
    <source>
        <dbReference type="EMBL" id="WAQ98858.1"/>
    </source>
</evidence>
<dbReference type="Proteomes" id="UP001164746">
    <property type="component" value="Chromosome 3"/>
</dbReference>
<protein>
    <submittedName>
        <fullName evidence="2">Uncharacterized protein</fullName>
    </submittedName>
</protein>
<reference evidence="2" key="1">
    <citation type="submission" date="2022-11" db="EMBL/GenBank/DDBJ databases">
        <title>Centuries of genome instability and evolution in soft-shell clam transmissible cancer (bioRxiv).</title>
        <authorList>
            <person name="Hart S.F.M."/>
            <person name="Yonemitsu M.A."/>
            <person name="Giersch R.M."/>
            <person name="Beal B.F."/>
            <person name="Arriagada G."/>
            <person name="Davis B.W."/>
            <person name="Ostrander E.A."/>
            <person name="Goff S.P."/>
            <person name="Metzger M.J."/>
        </authorList>
    </citation>
    <scope>NUCLEOTIDE SEQUENCE</scope>
    <source>
        <strain evidence="2">MELC-2E11</strain>
        <tissue evidence="2">Siphon/mantle</tissue>
    </source>
</reference>
<name>A0ABY7DPQ9_MYAAR</name>